<dbReference type="EMBL" id="UOFX01000041">
    <property type="protein sequence ID" value="VAX08791.1"/>
    <property type="molecule type" value="Genomic_DNA"/>
</dbReference>
<reference evidence="2" key="1">
    <citation type="submission" date="2018-06" db="EMBL/GenBank/DDBJ databases">
        <authorList>
            <person name="Zhirakovskaya E."/>
        </authorList>
    </citation>
    <scope>NUCLEOTIDE SEQUENCE</scope>
</reference>
<evidence type="ECO:0000313" key="2">
    <source>
        <dbReference type="EMBL" id="VAX08791.1"/>
    </source>
</evidence>
<dbReference type="Pfam" id="PF01850">
    <property type="entry name" value="PIN"/>
    <property type="match status" value="1"/>
</dbReference>
<dbReference type="Gene3D" id="3.40.50.1010">
    <property type="entry name" value="5'-nuclease"/>
    <property type="match status" value="1"/>
</dbReference>
<feature type="domain" description="PIN" evidence="1">
    <location>
        <begin position="1"/>
        <end position="110"/>
    </location>
</feature>
<proteinExistence type="predicted"/>
<organism evidence="2">
    <name type="scientific">hydrothermal vent metagenome</name>
    <dbReference type="NCBI Taxonomy" id="652676"/>
    <lineage>
        <taxon>unclassified sequences</taxon>
        <taxon>metagenomes</taxon>
        <taxon>ecological metagenomes</taxon>
    </lineage>
</organism>
<protein>
    <recommendedName>
        <fullName evidence="1">PIN domain-containing protein</fullName>
    </recommendedName>
</protein>
<dbReference type="InterPro" id="IPR029060">
    <property type="entry name" value="PIN-like_dom_sf"/>
</dbReference>
<dbReference type="AlphaFoldDB" id="A0A3B1B3U9"/>
<accession>A0A3B1B3U9</accession>
<name>A0A3B1B3U9_9ZZZZ</name>
<dbReference type="SUPFAM" id="SSF88723">
    <property type="entry name" value="PIN domain-like"/>
    <property type="match status" value="1"/>
</dbReference>
<dbReference type="InterPro" id="IPR002716">
    <property type="entry name" value="PIN_dom"/>
</dbReference>
<evidence type="ECO:0000259" key="1">
    <source>
        <dbReference type="Pfam" id="PF01850"/>
    </source>
</evidence>
<sequence>MILDASALLALLQSEPGAERVEAVLHSCSISAVNWSEVVQKLLRYDPDAANIRHDLEKTGLKIVSFTTEQAESCATLWSPCKHLGISLADRVCLQLGMSTREIVLTADTTWGGLDIPEIRVEQLR</sequence>
<gene>
    <name evidence="2" type="ORF">MNBD_GAMMA26-1069</name>
</gene>
<dbReference type="CDD" id="cd18682">
    <property type="entry name" value="PIN_VapC-like"/>
    <property type="match status" value="1"/>
</dbReference>